<protein>
    <submittedName>
        <fullName evidence="5">D-xylose ABC transporter substrate-binding protein</fullName>
    </submittedName>
</protein>
<evidence type="ECO:0000313" key="5">
    <source>
        <dbReference type="EMBL" id="NKE05943.1"/>
    </source>
</evidence>
<name>A0A846TBL5_9BACI</name>
<organism evidence="5 6">
    <name type="scientific">Mesobacillus selenatarsenatis</name>
    <dbReference type="NCBI Taxonomy" id="388741"/>
    <lineage>
        <taxon>Bacteria</taxon>
        <taxon>Bacillati</taxon>
        <taxon>Bacillota</taxon>
        <taxon>Bacilli</taxon>
        <taxon>Bacillales</taxon>
        <taxon>Bacillaceae</taxon>
        <taxon>Mesobacillus</taxon>
    </lineage>
</organism>
<sequence>MVRKLRNVGLLNLILLLMLLAACEEGASPIQNETNESEHERVTDFEDKLKIGFSMDTLEEERWPRDRDLFKEAVEALGAEVVIREAKGDDTLQIVQAETLISEGIDLLVIVPHNAEAVATIVNKAHSAGIKVISYDRLVKNSSVDFYISFDNELVGELQAEAITELVPKGKYVYIGGANTDNNAHLVKKGVFNVLQPFIDRGDIQIVYDQWTENWTPENAQANMEAALKINNNEIDAVIAANDATAGGVIQALEAQGLAGKIPVAGQDADLAAAQRIVQGTQIMTIYKPIKTLAYEAARAAIKMAERETITTNRKMNNGKLEIPSLLLAPIAVDKNNIEDTIIADGFHLREEVYGKIGE</sequence>
<keyword evidence="2 3" id="KW-0732">Signal</keyword>
<feature type="domain" description="Periplasmic binding protein" evidence="4">
    <location>
        <begin position="51"/>
        <end position="306"/>
    </location>
</feature>
<evidence type="ECO:0000256" key="1">
    <source>
        <dbReference type="ARBA" id="ARBA00004196"/>
    </source>
</evidence>
<dbReference type="Gene3D" id="3.40.50.2300">
    <property type="match status" value="2"/>
</dbReference>
<dbReference type="GO" id="GO:0048029">
    <property type="term" value="F:monosaccharide binding"/>
    <property type="evidence" value="ECO:0007669"/>
    <property type="project" value="InterPro"/>
</dbReference>
<feature type="signal peptide" evidence="3">
    <location>
        <begin position="1"/>
        <end position="27"/>
    </location>
</feature>
<dbReference type="AlphaFoldDB" id="A0A846TBL5"/>
<dbReference type="PANTHER" id="PTHR30036:SF1">
    <property type="entry name" value="D-XYLOSE-BINDING PERIPLASMIC PROTEIN"/>
    <property type="match status" value="1"/>
</dbReference>
<dbReference type="SUPFAM" id="SSF53822">
    <property type="entry name" value="Periplasmic binding protein-like I"/>
    <property type="match status" value="1"/>
</dbReference>
<proteinExistence type="predicted"/>
<dbReference type="Pfam" id="PF13407">
    <property type="entry name" value="Peripla_BP_4"/>
    <property type="match status" value="1"/>
</dbReference>
<dbReference type="CDD" id="cd19991">
    <property type="entry name" value="PBP1_ABC_xylose_binding"/>
    <property type="match status" value="1"/>
</dbReference>
<dbReference type="InterPro" id="IPR013456">
    <property type="entry name" value="XylF"/>
</dbReference>
<dbReference type="GO" id="GO:0015753">
    <property type="term" value="P:D-xylose transmembrane transport"/>
    <property type="evidence" value="ECO:0007669"/>
    <property type="project" value="InterPro"/>
</dbReference>
<dbReference type="PROSITE" id="PS51257">
    <property type="entry name" value="PROKAR_LIPOPROTEIN"/>
    <property type="match status" value="1"/>
</dbReference>
<evidence type="ECO:0000259" key="4">
    <source>
        <dbReference type="Pfam" id="PF13407"/>
    </source>
</evidence>
<accession>A0A846TBL5</accession>
<dbReference type="PANTHER" id="PTHR30036">
    <property type="entry name" value="D-XYLOSE-BINDING PERIPLASMIC PROTEIN"/>
    <property type="match status" value="1"/>
</dbReference>
<feature type="chain" id="PRO_5032911694" evidence="3">
    <location>
        <begin position="28"/>
        <end position="359"/>
    </location>
</feature>
<dbReference type="InterPro" id="IPR025997">
    <property type="entry name" value="SBP_2_dom"/>
</dbReference>
<evidence type="ECO:0000256" key="3">
    <source>
        <dbReference type="SAM" id="SignalP"/>
    </source>
</evidence>
<dbReference type="RefSeq" id="WP_167832373.1">
    <property type="nucleotide sequence ID" value="NZ_JAAVUM010000006.1"/>
</dbReference>
<reference evidence="5 6" key="1">
    <citation type="submission" date="2020-03" db="EMBL/GenBank/DDBJ databases">
        <authorList>
            <person name="Sun Q."/>
        </authorList>
    </citation>
    <scope>NUCLEOTIDE SEQUENCE [LARGE SCALE GENOMIC DNA]</scope>
    <source>
        <strain evidence="5 6">KACC 21451</strain>
    </source>
</reference>
<dbReference type="InterPro" id="IPR050555">
    <property type="entry name" value="Bact_Solute-Bind_Prot2"/>
</dbReference>
<dbReference type="NCBIfam" id="TIGR02634">
    <property type="entry name" value="xylF"/>
    <property type="match status" value="1"/>
</dbReference>
<evidence type="ECO:0000256" key="2">
    <source>
        <dbReference type="ARBA" id="ARBA00022729"/>
    </source>
</evidence>
<dbReference type="InterPro" id="IPR028082">
    <property type="entry name" value="Peripla_BP_I"/>
</dbReference>
<evidence type="ECO:0000313" key="6">
    <source>
        <dbReference type="Proteomes" id="UP000587942"/>
    </source>
</evidence>
<comment type="caution">
    <text evidence="5">The sequence shown here is derived from an EMBL/GenBank/DDBJ whole genome shotgun (WGS) entry which is preliminary data.</text>
</comment>
<comment type="subcellular location">
    <subcellularLocation>
        <location evidence="1">Cell envelope</location>
    </subcellularLocation>
</comment>
<dbReference type="EMBL" id="JAAVUM010000006">
    <property type="protein sequence ID" value="NKE05943.1"/>
    <property type="molecule type" value="Genomic_DNA"/>
</dbReference>
<dbReference type="GO" id="GO:0030288">
    <property type="term" value="C:outer membrane-bounded periplasmic space"/>
    <property type="evidence" value="ECO:0007669"/>
    <property type="project" value="TreeGrafter"/>
</dbReference>
<gene>
    <name evidence="5" type="primary">xylF</name>
    <name evidence="5" type="ORF">GWK17_10770</name>
</gene>
<dbReference type="Proteomes" id="UP000587942">
    <property type="component" value="Unassembled WGS sequence"/>
</dbReference>